<evidence type="ECO:0000256" key="1">
    <source>
        <dbReference type="ARBA" id="ARBA00004651"/>
    </source>
</evidence>
<dbReference type="Pfam" id="PF08022">
    <property type="entry name" value="FAD_binding_8"/>
    <property type="match status" value="1"/>
</dbReference>
<dbReference type="Gene3D" id="3.40.50.80">
    <property type="entry name" value="Nucleotide-binding domain of ferredoxin-NADP reductase (FNR) module"/>
    <property type="match status" value="1"/>
</dbReference>
<feature type="domain" description="FAD-binding FR-type" evidence="15">
    <location>
        <begin position="297"/>
        <end position="405"/>
    </location>
</feature>
<keyword evidence="4" id="KW-0813">Transport</keyword>
<name>A0ABR4FNT8_9EURO</name>
<keyword evidence="9" id="KW-0560">Oxidoreductase</keyword>
<evidence type="ECO:0000256" key="4">
    <source>
        <dbReference type="ARBA" id="ARBA00022448"/>
    </source>
</evidence>
<comment type="similarity">
    <text evidence="2">Belongs to the ferric reductase (FRE) family.</text>
</comment>
<keyword evidence="8 14" id="KW-1133">Transmembrane helix</keyword>
<dbReference type="SUPFAM" id="SSF52343">
    <property type="entry name" value="Ferredoxin reductase-like, C-terminal NADP-linked domain"/>
    <property type="match status" value="1"/>
</dbReference>
<dbReference type="InterPro" id="IPR039261">
    <property type="entry name" value="FNR_nucleotide-bd"/>
</dbReference>
<proteinExistence type="inferred from homology"/>
<evidence type="ECO:0000256" key="10">
    <source>
        <dbReference type="ARBA" id="ARBA00023065"/>
    </source>
</evidence>
<comment type="caution">
    <text evidence="16">The sequence shown here is derived from an EMBL/GenBank/DDBJ whole genome shotgun (WGS) entry which is preliminary data.</text>
</comment>
<dbReference type="SUPFAM" id="SSF63380">
    <property type="entry name" value="Riboflavin synthase domain-like"/>
    <property type="match status" value="1"/>
</dbReference>
<dbReference type="SFLD" id="SFLDG01168">
    <property type="entry name" value="Ferric_reductase_subgroup_(FRE"/>
    <property type="match status" value="1"/>
</dbReference>
<reference evidence="16 17" key="1">
    <citation type="submission" date="2024-07" db="EMBL/GenBank/DDBJ databases">
        <title>Section-level genome sequencing and comparative genomics of Aspergillus sections Usti and Cavernicolus.</title>
        <authorList>
            <consortium name="Lawrence Berkeley National Laboratory"/>
            <person name="Nybo J.L."/>
            <person name="Vesth T.C."/>
            <person name="Theobald S."/>
            <person name="Frisvad J.C."/>
            <person name="Larsen T.O."/>
            <person name="Kjaerboelling I."/>
            <person name="Rothschild-Mancinelli K."/>
            <person name="Lyhne E.K."/>
            <person name="Kogle M.E."/>
            <person name="Barry K."/>
            <person name="Clum A."/>
            <person name="Na H."/>
            <person name="Ledsgaard L."/>
            <person name="Lin J."/>
            <person name="Lipzen A."/>
            <person name="Kuo A."/>
            <person name="Riley R."/>
            <person name="Mondo S."/>
            <person name="Labutti K."/>
            <person name="Haridas S."/>
            <person name="Pangalinan J."/>
            <person name="Salamov A.A."/>
            <person name="Simmons B.A."/>
            <person name="Magnuson J.K."/>
            <person name="Chen J."/>
            <person name="Drula E."/>
            <person name="Henrissat B."/>
            <person name="Wiebenga A."/>
            <person name="Lubbers R.J."/>
            <person name="Gomes A.C."/>
            <person name="Makela M.R."/>
            <person name="Stajich J."/>
            <person name="Grigoriev I.V."/>
            <person name="Mortensen U.H."/>
            <person name="De Vries R.P."/>
            <person name="Baker S.E."/>
            <person name="Andersen M.R."/>
        </authorList>
    </citation>
    <scope>NUCLEOTIDE SEQUENCE [LARGE SCALE GENOMIC DNA]</scope>
    <source>
        <strain evidence="16 17">CBS 209.92</strain>
    </source>
</reference>
<evidence type="ECO:0000256" key="12">
    <source>
        <dbReference type="ARBA" id="ARBA00048483"/>
    </source>
</evidence>
<evidence type="ECO:0000256" key="11">
    <source>
        <dbReference type="ARBA" id="ARBA00023136"/>
    </source>
</evidence>
<keyword evidence="6 14" id="KW-0812">Transmembrane</keyword>
<comment type="catalytic activity">
    <reaction evidence="12">
        <text>2 a Fe(II)-siderophore + NADP(+) + H(+) = 2 a Fe(III)-siderophore + NADPH</text>
        <dbReference type="Rhea" id="RHEA:28795"/>
        <dbReference type="Rhea" id="RHEA-COMP:11342"/>
        <dbReference type="Rhea" id="RHEA-COMP:11344"/>
        <dbReference type="ChEBI" id="CHEBI:15378"/>
        <dbReference type="ChEBI" id="CHEBI:29033"/>
        <dbReference type="ChEBI" id="CHEBI:29034"/>
        <dbReference type="ChEBI" id="CHEBI:57783"/>
        <dbReference type="ChEBI" id="CHEBI:58349"/>
        <dbReference type="EC" id="1.16.1.9"/>
    </reaction>
</comment>
<keyword evidence="7" id="KW-0249">Electron transport</keyword>
<dbReference type="InterPro" id="IPR013121">
    <property type="entry name" value="Fe_red_NAD-bd_6"/>
</dbReference>
<evidence type="ECO:0000256" key="5">
    <source>
        <dbReference type="ARBA" id="ARBA00022475"/>
    </source>
</evidence>
<feature type="compositionally biased region" description="Polar residues" evidence="13">
    <location>
        <begin position="509"/>
        <end position="526"/>
    </location>
</feature>
<dbReference type="InterPro" id="IPR017938">
    <property type="entry name" value="Riboflavin_synthase-like_b-brl"/>
</dbReference>
<dbReference type="InterPro" id="IPR013112">
    <property type="entry name" value="FAD-bd_8"/>
</dbReference>
<dbReference type="InterPro" id="IPR051410">
    <property type="entry name" value="Ferric/Cupric_Reductase"/>
</dbReference>
<feature type="region of interest" description="Disordered" evidence="13">
    <location>
        <begin position="491"/>
        <end position="527"/>
    </location>
</feature>
<feature type="transmembrane region" description="Helical" evidence="14">
    <location>
        <begin position="185"/>
        <end position="208"/>
    </location>
</feature>
<feature type="transmembrane region" description="Helical" evidence="14">
    <location>
        <begin position="220"/>
        <end position="243"/>
    </location>
</feature>
<protein>
    <recommendedName>
        <fullName evidence="3">ferric-chelate reductase (NADPH)</fullName>
        <ecNumber evidence="3">1.16.1.9</ecNumber>
    </recommendedName>
</protein>
<feature type="compositionally biased region" description="Low complexity" evidence="13">
    <location>
        <begin position="491"/>
        <end position="503"/>
    </location>
</feature>
<evidence type="ECO:0000256" key="8">
    <source>
        <dbReference type="ARBA" id="ARBA00022989"/>
    </source>
</evidence>
<evidence type="ECO:0000259" key="15">
    <source>
        <dbReference type="PROSITE" id="PS51384"/>
    </source>
</evidence>
<dbReference type="PANTHER" id="PTHR32361">
    <property type="entry name" value="FERRIC/CUPRIC REDUCTASE TRANSMEMBRANE COMPONENT"/>
    <property type="match status" value="1"/>
</dbReference>
<sequence length="605" mass="67074">MSLPWLDQPVMLHSDRDPGECTMTPEQCAYKSQYWVFWYEADHRYALPTVAFFLVAIALFTLGHWAAVYTPSRLKQTAGWSRISAFFRFLSYKSWRVVGWNTQSLGGLLLAGTGVVFFLATTLGPRPYYWPNTHEISFGNSPPIATRTGFLALACMPFLFALGAKSSPITTLTSISSEKLNIWHAWVGWAMYVLALIHTFPFIVFHIWKGDIVTEFKTGGVWVTGVIALLAQTWLTLFSIPWIRDRYYEFFKAGHYIAAMVFVVFFFIHCDFRMSSWDYFIATGVLYALCWGYAFCKTFFEHGIGHRAVLFKETDHTLKIAIETNMEWRAGQHIYLRFLTGGIHALSTHPFTICSVSEEGARNTLVFYVRPRGGFTGRLLKIAEKQPGISVPVLLDGPYGGLPVHRSMSSFERSFVVGGGAGAGFTLSMIEEFLQGLSLTQDSAAGRGMDVIISSQDPELRTWYLEALKDIEAKYPDFNKNVQISVSIHQTSSGHASSSPPSIEAKNDPTLSAAAQPTKEINSSSVDDPITSELFSISFAHGRPNLPTKIEAVAGEAGVTSVGIVVCGPSSMSHDVASAAVAAQMKIIGRRTAVKDVFLHQESFS</sequence>
<dbReference type="CDD" id="cd06186">
    <property type="entry name" value="NOX_Duox_like_FAD_NADP"/>
    <property type="match status" value="1"/>
</dbReference>
<evidence type="ECO:0000256" key="3">
    <source>
        <dbReference type="ARBA" id="ARBA00012668"/>
    </source>
</evidence>
<keyword evidence="10" id="KW-0406">Ion transport</keyword>
<organism evidence="16 17">
    <name type="scientific">Aspergillus keveii</name>
    <dbReference type="NCBI Taxonomy" id="714993"/>
    <lineage>
        <taxon>Eukaryota</taxon>
        <taxon>Fungi</taxon>
        <taxon>Dikarya</taxon>
        <taxon>Ascomycota</taxon>
        <taxon>Pezizomycotina</taxon>
        <taxon>Eurotiomycetes</taxon>
        <taxon>Eurotiomycetidae</taxon>
        <taxon>Eurotiales</taxon>
        <taxon>Aspergillaceae</taxon>
        <taxon>Aspergillus</taxon>
        <taxon>Aspergillus subgen. Nidulantes</taxon>
    </lineage>
</organism>
<evidence type="ECO:0000256" key="6">
    <source>
        <dbReference type="ARBA" id="ARBA00022692"/>
    </source>
</evidence>
<dbReference type="SFLD" id="SFLDS00052">
    <property type="entry name" value="Ferric_Reductase_Domain"/>
    <property type="match status" value="1"/>
</dbReference>
<dbReference type="PROSITE" id="PS51384">
    <property type="entry name" value="FAD_FR"/>
    <property type="match status" value="1"/>
</dbReference>
<accession>A0ABR4FNT8</accession>
<keyword evidence="17" id="KW-1185">Reference proteome</keyword>
<evidence type="ECO:0000256" key="2">
    <source>
        <dbReference type="ARBA" id="ARBA00006278"/>
    </source>
</evidence>
<evidence type="ECO:0000313" key="17">
    <source>
        <dbReference type="Proteomes" id="UP001610563"/>
    </source>
</evidence>
<evidence type="ECO:0000256" key="14">
    <source>
        <dbReference type="SAM" id="Phobius"/>
    </source>
</evidence>
<evidence type="ECO:0000256" key="13">
    <source>
        <dbReference type="SAM" id="MobiDB-lite"/>
    </source>
</evidence>
<keyword evidence="11 14" id="KW-0472">Membrane</keyword>
<dbReference type="EC" id="1.16.1.9" evidence="3"/>
<evidence type="ECO:0000313" key="16">
    <source>
        <dbReference type="EMBL" id="KAL2784926.1"/>
    </source>
</evidence>
<dbReference type="InterPro" id="IPR017927">
    <property type="entry name" value="FAD-bd_FR_type"/>
</dbReference>
<gene>
    <name evidence="16" type="ORF">BJX66DRAFT_329619</name>
</gene>
<dbReference type="EMBL" id="JBFTWV010000161">
    <property type="protein sequence ID" value="KAL2784926.1"/>
    <property type="molecule type" value="Genomic_DNA"/>
</dbReference>
<dbReference type="PANTHER" id="PTHR32361:SF23">
    <property type="entry name" value="FERRIC-CHELATE REDUCTASE"/>
    <property type="match status" value="1"/>
</dbReference>
<evidence type="ECO:0000256" key="7">
    <source>
        <dbReference type="ARBA" id="ARBA00022982"/>
    </source>
</evidence>
<comment type="subcellular location">
    <subcellularLocation>
        <location evidence="1">Cell membrane</location>
        <topology evidence="1">Multi-pass membrane protein</topology>
    </subcellularLocation>
</comment>
<feature type="transmembrane region" description="Helical" evidence="14">
    <location>
        <begin position="45"/>
        <end position="67"/>
    </location>
</feature>
<dbReference type="Pfam" id="PF08030">
    <property type="entry name" value="NAD_binding_6"/>
    <property type="match status" value="1"/>
</dbReference>
<feature type="transmembrane region" description="Helical" evidence="14">
    <location>
        <begin position="250"/>
        <end position="268"/>
    </location>
</feature>
<dbReference type="Proteomes" id="UP001610563">
    <property type="component" value="Unassembled WGS sequence"/>
</dbReference>
<evidence type="ECO:0000256" key="9">
    <source>
        <dbReference type="ARBA" id="ARBA00023002"/>
    </source>
</evidence>
<dbReference type="Pfam" id="PF01794">
    <property type="entry name" value="Ferric_reduct"/>
    <property type="match status" value="1"/>
</dbReference>
<feature type="transmembrane region" description="Helical" evidence="14">
    <location>
        <begin position="105"/>
        <end position="124"/>
    </location>
</feature>
<feature type="transmembrane region" description="Helical" evidence="14">
    <location>
        <begin position="280"/>
        <end position="300"/>
    </location>
</feature>
<dbReference type="InterPro" id="IPR013130">
    <property type="entry name" value="Fe3_Rdtase_TM_dom"/>
</dbReference>
<keyword evidence="5" id="KW-1003">Cell membrane</keyword>